<feature type="compositionally biased region" description="Gly residues" evidence="15">
    <location>
        <begin position="1239"/>
        <end position="1251"/>
    </location>
</feature>
<dbReference type="Proteomes" id="UP001174136">
    <property type="component" value="Unassembled WGS sequence"/>
</dbReference>
<reference evidence="17" key="1">
    <citation type="journal article" date="2023" name="Front. Mar. Sci.">
        <title>A new Merluccius polli reference genome to investigate the effects of global change in West African waters.</title>
        <authorList>
            <person name="Mateo J.L."/>
            <person name="Blanco-Fernandez C."/>
            <person name="Garcia-Vazquez E."/>
            <person name="Machado-Schiaffino G."/>
        </authorList>
    </citation>
    <scope>NUCLEOTIDE SEQUENCE</scope>
    <source>
        <strain evidence="17">C29</strain>
        <tissue evidence="17">Fin</tissue>
    </source>
</reference>
<comment type="domain">
    <text evidence="14">The JmjC domain and the C6-type zinc-finger are required for the demethylation activity.</text>
</comment>
<feature type="compositionally biased region" description="Polar residues" evidence="15">
    <location>
        <begin position="1198"/>
        <end position="1218"/>
    </location>
</feature>
<evidence type="ECO:0000256" key="6">
    <source>
        <dbReference type="ARBA" id="ARBA00022964"/>
    </source>
</evidence>
<feature type="region of interest" description="Disordered" evidence="15">
    <location>
        <begin position="317"/>
        <end position="349"/>
    </location>
</feature>
<evidence type="ECO:0000259" key="16">
    <source>
        <dbReference type="PROSITE" id="PS51184"/>
    </source>
</evidence>
<feature type="region of interest" description="Disordered" evidence="15">
    <location>
        <begin position="1197"/>
        <end position="1280"/>
    </location>
</feature>
<comment type="subcellular location">
    <subcellularLocation>
        <location evidence="1 14">Nucleus</location>
    </subcellularLocation>
</comment>
<feature type="region of interest" description="Disordered" evidence="15">
    <location>
        <begin position="659"/>
        <end position="738"/>
    </location>
</feature>
<dbReference type="InterPro" id="IPR054504">
    <property type="entry name" value="PWWP_KDM3B"/>
</dbReference>
<evidence type="ECO:0000256" key="13">
    <source>
        <dbReference type="ARBA" id="ARBA00047648"/>
    </source>
</evidence>
<dbReference type="GO" id="GO:0031490">
    <property type="term" value="F:chromatin DNA binding"/>
    <property type="evidence" value="ECO:0007669"/>
    <property type="project" value="TreeGrafter"/>
</dbReference>
<sequence>MGDSLELIGKRLFLLLADGRSANGGEPPEKKAGGTTGTGGGTGGPTRDWLRGTVRAVSVIGLAAPEVGGGEAPAAAAAGLTVSWGGRRAVSQSRGSRAQLQAGGLSSAFRFVSVSPPQEVDRVSVFVEFENAVQRCSWVQVYGDGVNALLVEDSIVWAHQSDSTGSAAAPASSTAWPALTFRSLVDRVGLGSVVPVEFFGKGNFEFLPENKSLQKFEFDKDLRHSSVLEQPSMLAAISSWRSDFELQEIFRKGSYTIQGRRVRVYQPEFEERWALGLVSQHDPVSHIMEITMDQGDENQMVDPRVIHVMLTEEELGKNARRRKENEVVKGDSGRRRRSASEGEDEKNLKRFKGAGEAAAAATAADGDATQATVDGPCMWPGEAAGADRVSSTTKNGSSSSPGNTPSLQMDQSHAVRFSDQVKENGRALATQGVPDSTTPLAHTPTPPPLKPAPSPFSNTSFPSLGQMPSLVPGGPVHKASPPPLSEPAYPRTAVLVSPGPVTISSSSHGSGASVVLSPTVAFSPKAPAWGNQTEASKAPLAFRAPASLPVAAPVFGEVSSQTNGASSTTTPQDPSRPFGFGFGGDKEAQPPQDQNLFFQCMTQNPGPNQSPIAVQTPLKDTNYFTAVSESLGKEPPSLFKPAEGQKKLAGSPTLAGLFGSQKEQPKVPESHPAGNGVLIKPSGGDKAVAPFPGLSGSGGTRGTVLAGLASGAQGTGKRVGSNGAPASGSLGLLSTKTPDSHQNLFLQASKEPSNPFLAYGDTTPPASFAGFSGTEAESVGSASDGKPNLFTMAEPPKGILASPFVGLSAAASPSSSSAVPASSQRSQSEGAKPKEEQDGQEKPTSTSGLSVGGNEEAPKFELEDRGHSSKRDSDSSINSDLSDLSENEEGPDRGHAPGRPPGPAKEAGMLQKSKTVGAPKGRPRTKPFKVGQSVLKDQSKVRRLKQSGESFLQDGSCINVAPHLHKCRECRLERYRKYRDEDTDDDDDPNVACRFFHFRRLAFTRKGVLRVEGFLSPQQSDTMAMGLWLPAPAVQEGLDLDTSKYILANVGDQFCQLVMSEKEAMMMVEPHQKVAWKRAVRGVREMCDVCETTLFNIHWVCRKCGFGVCLDCYRLRRNRPREDIDDAGPEDEVFSWLKCAKGQPHEPQNLMPTQIIPGTALYNIGDMVHSARGKWGIKANCPCTSRYAKTLVRPSAPNGISQSSTLGAASTSGVSNPAKSEADALTVKTEPTQTTVSSDGGGGGGGGGGETVGSTSGPSTVFGSQNPAKESRSSTGEGNSSALHWLADLATQKAKDDTKETGSLRSMMTGRDSRPQFGLDSLSALSKPSASSPKLFNSLLLGPSMSQPKPEGSSLRDLLNSGPGRLPQGPGESGVPFPSVFNSGGGDKLKSSLPDFLDHIIASVVETKKAEGRRSGASEGGELGLLGGRRDGVMGLSVLDPHTSHSWLCDGRLLCLQDPSNANNWKIFRECWKQGQPVLVSGIHKRLKSSLWQPEAFSKEFGDQDVDLVNCRNCSIISDVKVRDFWDGFQVISGRLKGTDGNPMVLKLKDWPPGEDFRDMMPTRFNDLMANLPLPEYTKRDGRLNLAARLPNFFVRPDLGPKMYNAYGLISTEDSKVGTTNLHLDVSDAVNVMVYVGIPQEAGDHETEVMLTIEEGDVDEMTKRRAYEVKERPGALWHIYAAKDAEKIRELLRKVGEEQGQENPPDHDPIHDQSWYLDQVLRRRLYDEYGVQGWAIVQFLGDAVFIPAGAPHQVHNLYSCIKVAEDFVSPEHVKHCFRLTQEFRHLSTTHSNHEDKLQVKNIIYHAVKDAVGTLKAHEPKLARPSLRSQISS</sequence>
<evidence type="ECO:0000256" key="7">
    <source>
        <dbReference type="ARBA" id="ARBA00023002"/>
    </source>
</evidence>
<evidence type="ECO:0000256" key="10">
    <source>
        <dbReference type="ARBA" id="ARBA00023163"/>
    </source>
</evidence>
<feature type="compositionally biased region" description="Basic and acidic residues" evidence="15">
    <location>
        <begin position="323"/>
        <end position="333"/>
    </location>
</feature>
<feature type="compositionally biased region" description="Polar residues" evidence="15">
    <location>
        <begin position="1265"/>
        <end position="1280"/>
    </location>
</feature>
<comment type="similarity">
    <text evidence="12 14">Belongs to the JHDM2 histone demethylase family.</text>
</comment>
<keyword evidence="10" id="KW-0804">Transcription</keyword>
<evidence type="ECO:0000313" key="18">
    <source>
        <dbReference type="Proteomes" id="UP001174136"/>
    </source>
</evidence>
<keyword evidence="9" id="KW-0805">Transcription regulation</keyword>
<dbReference type="GO" id="GO:0000118">
    <property type="term" value="C:histone deacetylase complex"/>
    <property type="evidence" value="ECO:0007669"/>
    <property type="project" value="UniProtKB-UniRule"/>
</dbReference>
<dbReference type="EMBL" id="JAOPHQ010001029">
    <property type="protein sequence ID" value="KAK0152411.1"/>
    <property type="molecule type" value="Genomic_DNA"/>
</dbReference>
<evidence type="ECO:0000256" key="9">
    <source>
        <dbReference type="ARBA" id="ARBA00023015"/>
    </source>
</evidence>
<gene>
    <name evidence="17" type="primary">Kdm3b</name>
    <name evidence="17" type="ORF">N1851_006071</name>
</gene>
<dbReference type="GO" id="GO:0008270">
    <property type="term" value="F:zinc ion binding"/>
    <property type="evidence" value="ECO:0007669"/>
    <property type="project" value="UniProtKB-KW"/>
</dbReference>
<dbReference type="FunFam" id="2.60.120.650:FF:000004">
    <property type="entry name" value="Putative lysine-specific demethylase 3B"/>
    <property type="match status" value="1"/>
</dbReference>
<feature type="compositionally biased region" description="Basic and acidic residues" evidence="15">
    <location>
        <begin position="1293"/>
        <end position="1302"/>
    </location>
</feature>
<dbReference type="Pfam" id="PF22987">
    <property type="entry name" value="Tudor_KDM3B"/>
    <property type="match status" value="1"/>
</dbReference>
<feature type="compositionally biased region" description="Gly residues" evidence="15">
    <location>
        <begin position="34"/>
        <end position="44"/>
    </location>
</feature>
<keyword evidence="8 14" id="KW-0408">Iron</keyword>
<accession>A0AA47N6B7</accession>
<feature type="compositionally biased region" description="Low complexity" evidence="15">
    <location>
        <begin position="1252"/>
        <end position="1264"/>
    </location>
</feature>
<dbReference type="Gene3D" id="2.60.120.650">
    <property type="entry name" value="Cupin"/>
    <property type="match status" value="1"/>
</dbReference>
<feature type="compositionally biased region" description="Polar residues" evidence="15">
    <location>
        <begin position="559"/>
        <end position="573"/>
    </location>
</feature>
<dbReference type="SUPFAM" id="SSF51197">
    <property type="entry name" value="Clavaminate synthase-like"/>
    <property type="match status" value="1"/>
</dbReference>
<comment type="caution">
    <text evidence="17">The sequence shown here is derived from an EMBL/GenBank/DDBJ whole genome shotgun (WGS) entry which is preliminary data.</text>
</comment>
<protein>
    <recommendedName>
        <fullName evidence="14">Lysine-specific demethylase</fullName>
        <ecNumber evidence="14">1.14.11.65</ecNumber>
    </recommendedName>
</protein>
<feature type="region of interest" description="Disordered" evidence="15">
    <location>
        <begin position="559"/>
        <end position="592"/>
    </location>
</feature>
<name>A0AA47N6B7_MERPO</name>
<feature type="region of interest" description="Disordered" evidence="15">
    <location>
        <begin position="1292"/>
        <end position="1318"/>
    </location>
</feature>
<keyword evidence="6" id="KW-0223">Dioxygenase</keyword>
<dbReference type="GO" id="GO:0003712">
    <property type="term" value="F:transcription coregulator activity"/>
    <property type="evidence" value="ECO:0007669"/>
    <property type="project" value="TreeGrafter"/>
</dbReference>
<evidence type="ECO:0000256" key="14">
    <source>
        <dbReference type="RuleBase" id="RU369087"/>
    </source>
</evidence>
<evidence type="ECO:0000313" key="17">
    <source>
        <dbReference type="EMBL" id="KAK0152411.1"/>
    </source>
</evidence>
<feature type="region of interest" description="Disordered" evidence="15">
    <location>
        <begin position="430"/>
        <end position="485"/>
    </location>
</feature>
<feature type="region of interest" description="Disordered" evidence="15">
    <location>
        <begin position="752"/>
        <end position="909"/>
    </location>
</feature>
<keyword evidence="2 14" id="KW-0479">Metal-binding</keyword>
<feature type="compositionally biased region" description="Low complexity" evidence="15">
    <location>
        <begin position="808"/>
        <end position="828"/>
    </location>
</feature>
<dbReference type="PANTHER" id="PTHR12549">
    <property type="entry name" value="JMJC DOMAIN-CONTAINING HISTONE DEMETHYLATION PROTEIN"/>
    <property type="match status" value="1"/>
</dbReference>
<dbReference type="Pfam" id="PF02373">
    <property type="entry name" value="JmjC"/>
    <property type="match status" value="1"/>
</dbReference>
<keyword evidence="3" id="KW-0863">Zinc-finger</keyword>
<keyword evidence="5" id="KW-0156">Chromatin regulator</keyword>
<comment type="cofactor">
    <cofactor evidence="14">
        <name>Fe(2+)</name>
        <dbReference type="ChEBI" id="CHEBI:29033"/>
    </cofactor>
    <text evidence="14">Binds 1 Fe(2+) ion per subunit.</text>
</comment>
<feature type="region of interest" description="Disordered" evidence="15">
    <location>
        <begin position="1338"/>
        <end position="1381"/>
    </location>
</feature>
<feature type="region of interest" description="Disordered" evidence="15">
    <location>
        <begin position="19"/>
        <end position="47"/>
    </location>
</feature>
<keyword evidence="4" id="KW-0862">Zinc</keyword>
<evidence type="ECO:0000256" key="1">
    <source>
        <dbReference type="ARBA" id="ARBA00004123"/>
    </source>
</evidence>
<feature type="region of interest" description="Disordered" evidence="15">
    <location>
        <begin position="362"/>
        <end position="413"/>
    </location>
</feature>
<dbReference type="SMART" id="SM00558">
    <property type="entry name" value="JmjC"/>
    <property type="match status" value="1"/>
</dbReference>
<feature type="compositionally biased region" description="Low complexity" evidence="15">
    <location>
        <begin position="362"/>
        <end position="375"/>
    </location>
</feature>
<dbReference type="GO" id="GO:0000785">
    <property type="term" value="C:chromatin"/>
    <property type="evidence" value="ECO:0007669"/>
    <property type="project" value="TreeGrafter"/>
</dbReference>
<keyword evidence="18" id="KW-1185">Reference proteome</keyword>
<dbReference type="PROSITE" id="PS51184">
    <property type="entry name" value="JMJC"/>
    <property type="match status" value="1"/>
</dbReference>
<keyword evidence="7" id="KW-0560">Oxidoreductase</keyword>
<evidence type="ECO:0000256" key="12">
    <source>
        <dbReference type="ARBA" id="ARBA00037987"/>
    </source>
</evidence>
<feature type="compositionally biased region" description="Pro residues" evidence="15">
    <location>
        <begin position="444"/>
        <end position="454"/>
    </location>
</feature>
<evidence type="ECO:0000256" key="11">
    <source>
        <dbReference type="ARBA" id="ARBA00023242"/>
    </source>
</evidence>
<comment type="function">
    <text evidence="14">Histone demethylase that specifically demethylates 'Lys-9' of histone H3, thereby playing a central role in histone code.</text>
</comment>
<evidence type="ECO:0000256" key="5">
    <source>
        <dbReference type="ARBA" id="ARBA00022853"/>
    </source>
</evidence>
<dbReference type="InterPro" id="IPR003347">
    <property type="entry name" value="JmjC_dom"/>
</dbReference>
<dbReference type="InterPro" id="IPR045109">
    <property type="entry name" value="LSDs-like"/>
</dbReference>
<feature type="domain" description="JmjC" evidence="16">
    <location>
        <begin position="1579"/>
        <end position="1784"/>
    </location>
</feature>
<comment type="domain">
    <text evidence="14">Leu-Xaa-Xaa-Leu-Leu (LXXLL) motifs are known to mediate the association with nuclear receptors.</text>
</comment>
<dbReference type="EC" id="1.14.11.65" evidence="14"/>
<dbReference type="GO" id="GO:0140683">
    <property type="term" value="F:histone H3K9me/H3K9me2 demethylase activity"/>
    <property type="evidence" value="ECO:0007669"/>
    <property type="project" value="UniProtKB-EC"/>
</dbReference>
<evidence type="ECO:0000256" key="4">
    <source>
        <dbReference type="ARBA" id="ARBA00022833"/>
    </source>
</evidence>
<evidence type="ECO:0000256" key="2">
    <source>
        <dbReference type="ARBA" id="ARBA00022723"/>
    </source>
</evidence>
<feature type="compositionally biased region" description="Basic and acidic residues" evidence="15">
    <location>
        <begin position="856"/>
        <end position="874"/>
    </location>
</feature>
<feature type="compositionally biased region" description="Basic and acidic residues" evidence="15">
    <location>
        <begin position="831"/>
        <end position="841"/>
    </location>
</feature>
<evidence type="ECO:0000256" key="3">
    <source>
        <dbReference type="ARBA" id="ARBA00022771"/>
    </source>
</evidence>
<proteinExistence type="inferred from homology"/>
<evidence type="ECO:0000256" key="15">
    <source>
        <dbReference type="SAM" id="MobiDB-lite"/>
    </source>
</evidence>
<dbReference type="Pfam" id="PF22988">
    <property type="entry name" value="PWWP_KDM3B"/>
    <property type="match status" value="1"/>
</dbReference>
<feature type="compositionally biased region" description="Low complexity" evidence="15">
    <location>
        <begin position="390"/>
        <end position="406"/>
    </location>
</feature>
<dbReference type="PANTHER" id="PTHR12549:SF8">
    <property type="entry name" value="LYSINE-SPECIFIC DEMETHYLASE 3B"/>
    <property type="match status" value="1"/>
</dbReference>
<keyword evidence="11 14" id="KW-0539">Nucleus</keyword>
<comment type="catalytic activity">
    <reaction evidence="13 14">
        <text>N(6),N(6)-dimethyl-L-lysyl(9)-[histone H3] + 2 2-oxoglutarate + 2 O2 = L-lysyl(9)-[histone H3] + 2 formaldehyde + 2 succinate + 2 CO2</text>
        <dbReference type="Rhea" id="RHEA:60188"/>
        <dbReference type="Rhea" id="RHEA-COMP:15541"/>
        <dbReference type="Rhea" id="RHEA-COMP:15546"/>
        <dbReference type="ChEBI" id="CHEBI:15379"/>
        <dbReference type="ChEBI" id="CHEBI:16526"/>
        <dbReference type="ChEBI" id="CHEBI:16810"/>
        <dbReference type="ChEBI" id="CHEBI:16842"/>
        <dbReference type="ChEBI" id="CHEBI:29969"/>
        <dbReference type="ChEBI" id="CHEBI:30031"/>
        <dbReference type="ChEBI" id="CHEBI:61976"/>
        <dbReference type="EC" id="1.14.11.65"/>
    </reaction>
</comment>
<dbReference type="InterPro" id="IPR054503">
    <property type="entry name" value="KDM3AB_Tudor"/>
</dbReference>
<organism evidence="17 18">
    <name type="scientific">Merluccius polli</name>
    <name type="common">Benguela hake</name>
    <name type="synonym">Merluccius cadenati</name>
    <dbReference type="NCBI Taxonomy" id="89951"/>
    <lineage>
        <taxon>Eukaryota</taxon>
        <taxon>Metazoa</taxon>
        <taxon>Chordata</taxon>
        <taxon>Craniata</taxon>
        <taxon>Vertebrata</taxon>
        <taxon>Euteleostomi</taxon>
        <taxon>Actinopterygii</taxon>
        <taxon>Neopterygii</taxon>
        <taxon>Teleostei</taxon>
        <taxon>Neoteleostei</taxon>
        <taxon>Acanthomorphata</taxon>
        <taxon>Zeiogadaria</taxon>
        <taxon>Gadariae</taxon>
        <taxon>Gadiformes</taxon>
        <taxon>Gadoidei</taxon>
        <taxon>Merlucciidae</taxon>
        <taxon>Merluccius</taxon>
    </lineage>
</organism>
<dbReference type="GO" id="GO:0070988">
    <property type="term" value="P:demethylation"/>
    <property type="evidence" value="ECO:0007669"/>
    <property type="project" value="UniProtKB-UniRule"/>
</dbReference>
<evidence type="ECO:0000256" key="8">
    <source>
        <dbReference type="ARBA" id="ARBA00023004"/>
    </source>
</evidence>
<dbReference type="GO" id="GO:0006357">
    <property type="term" value="P:regulation of transcription by RNA polymerase II"/>
    <property type="evidence" value="ECO:0007669"/>
    <property type="project" value="TreeGrafter"/>
</dbReference>